<dbReference type="EMBL" id="AP019376">
    <property type="protein sequence ID" value="BBH87103.1"/>
    <property type="molecule type" value="Genomic_DNA"/>
</dbReference>
<accession>A0A455SF64</accession>
<sequence length="285" mass="31467">MVLFKSRIRFWCSLTLLLLFAGMFSIEFNITSAHAASIVAKAYKVKDGTISGTLTPLANPSLFPARATVFAIDGLLESEGVQYFVLHGVQEKQGYRYRFLLHANKEKKVGVVEVSATTETHTQLLAVGTPTAKLLTPPRSKKGALKQSFSTAHLRHAAQSGNFMTTWWDPIDIAVNWVQDTISFNYNGSVVTSYSGSDNRWWLSETGWFEASHRIGDSYGPGKSSATVWTESHMQNNTFCLGQTTNVYYQDNAVYGYGDGTISGETNTWDDGGCADWLHYTAALS</sequence>
<protein>
    <submittedName>
        <fullName evidence="1">Uncharacterized protein</fullName>
    </submittedName>
</protein>
<organism evidence="1">
    <name type="scientific">Thermosporothrix sp. COM3</name>
    <dbReference type="NCBI Taxonomy" id="2490863"/>
    <lineage>
        <taxon>Bacteria</taxon>
        <taxon>Bacillati</taxon>
        <taxon>Chloroflexota</taxon>
        <taxon>Ktedonobacteria</taxon>
        <taxon>Ktedonobacterales</taxon>
        <taxon>Thermosporotrichaceae</taxon>
        <taxon>Thermosporothrix</taxon>
    </lineage>
</organism>
<dbReference type="AlphaFoldDB" id="A0A455SF64"/>
<evidence type="ECO:0000313" key="1">
    <source>
        <dbReference type="EMBL" id="BBH87103.1"/>
    </source>
</evidence>
<name>A0A455SF64_9CHLR</name>
<gene>
    <name evidence="1" type="ORF">KTC_18540</name>
</gene>
<reference evidence="1" key="1">
    <citation type="submission" date="2018-12" db="EMBL/GenBank/DDBJ databases">
        <title>Novel natural products biosynthetic potential of the class Ktedonobacteria.</title>
        <authorList>
            <person name="Zheng Y."/>
            <person name="Saitou A."/>
            <person name="Wang C.M."/>
            <person name="Toyoda A."/>
            <person name="Minakuchi Y."/>
            <person name="Sekiguchi Y."/>
            <person name="Ueda K."/>
            <person name="Takano H."/>
            <person name="Sakai Y."/>
            <person name="Yokota A."/>
            <person name="Yabe S."/>
        </authorList>
    </citation>
    <scope>NUCLEOTIDE SEQUENCE</scope>
    <source>
        <strain evidence="1">COM3</strain>
    </source>
</reference>
<proteinExistence type="predicted"/>